<dbReference type="EMBL" id="JAKKWZ010000038">
    <property type="protein sequence ID" value="MCG0341597.1"/>
    <property type="molecule type" value="Genomic_DNA"/>
</dbReference>
<dbReference type="EMBL" id="QSJM01000024">
    <property type="protein sequence ID" value="RHD80584.1"/>
    <property type="molecule type" value="Genomic_DNA"/>
</dbReference>
<dbReference type="Proteomes" id="UP000283429">
    <property type="component" value="Unassembled WGS sequence"/>
</dbReference>
<feature type="domain" description="Mannosyl-glycoprotein endo-beta-N-acetylglucosamidase-like" evidence="3">
    <location>
        <begin position="98"/>
        <end position="205"/>
    </location>
</feature>
<comment type="caution">
    <text evidence="5">The sequence shown here is derived from an EMBL/GenBank/DDBJ whole genome shotgun (WGS) entry which is preliminary data.</text>
</comment>
<evidence type="ECO:0000313" key="4">
    <source>
        <dbReference type="EMBL" id="MCG0341597.1"/>
    </source>
</evidence>
<name>A0A412VWB3_PHOVU</name>
<gene>
    <name evidence="6" type="ORF">DW783_09510</name>
    <name evidence="5" type="ORF">DWW27_00775</name>
    <name evidence="4" type="ORF">L4X52_16675</name>
</gene>
<dbReference type="InterPro" id="IPR051056">
    <property type="entry name" value="Glycosyl_Hydrolase_73"/>
</dbReference>
<evidence type="ECO:0000313" key="5">
    <source>
        <dbReference type="EMBL" id="RGV13926.1"/>
    </source>
</evidence>
<feature type="chain" id="PRO_5042713526" evidence="2">
    <location>
        <begin position="21"/>
        <end position="206"/>
    </location>
</feature>
<dbReference type="Pfam" id="PF01832">
    <property type="entry name" value="Glucosaminidase"/>
    <property type="match status" value="1"/>
</dbReference>
<accession>A0A412VWB3</accession>
<dbReference type="Gene3D" id="1.10.530.10">
    <property type="match status" value="1"/>
</dbReference>
<reference evidence="7 8" key="1">
    <citation type="submission" date="2018-08" db="EMBL/GenBank/DDBJ databases">
        <title>A genome reference for cultivated species of the human gut microbiota.</title>
        <authorList>
            <person name="Zou Y."/>
            <person name="Xue W."/>
            <person name="Luo G."/>
        </authorList>
    </citation>
    <scope>NUCLEOTIDE SEQUENCE [LARGE SCALE GENOMIC DNA]</scope>
    <source>
        <strain evidence="5 8">AF14-8</strain>
        <strain evidence="6 7">AM30-40</strain>
    </source>
</reference>
<dbReference type="GeneID" id="60062790"/>
<dbReference type="Proteomes" id="UP001201179">
    <property type="component" value="Unassembled WGS sequence"/>
</dbReference>
<evidence type="ECO:0000256" key="2">
    <source>
        <dbReference type="SAM" id="SignalP"/>
    </source>
</evidence>
<dbReference type="GO" id="GO:0004040">
    <property type="term" value="F:amidase activity"/>
    <property type="evidence" value="ECO:0007669"/>
    <property type="project" value="InterPro"/>
</dbReference>
<dbReference type="RefSeq" id="WP_005938407.1">
    <property type="nucleotide sequence ID" value="NZ_JAKKWZ010000038.1"/>
</dbReference>
<reference evidence="4" key="2">
    <citation type="submission" date="2022-01" db="EMBL/GenBank/DDBJ databases">
        <authorList>
            <person name="Mingchao X."/>
        </authorList>
    </citation>
    <scope>NUCLEOTIDE SEQUENCE</scope>
    <source>
        <strain evidence="4">Bv4372</strain>
    </source>
</reference>
<evidence type="ECO:0000313" key="7">
    <source>
        <dbReference type="Proteomes" id="UP000283429"/>
    </source>
</evidence>
<dbReference type="Proteomes" id="UP000285379">
    <property type="component" value="Unassembled WGS sequence"/>
</dbReference>
<dbReference type="EMBL" id="QRYT01000001">
    <property type="protein sequence ID" value="RGV13926.1"/>
    <property type="molecule type" value="Genomic_DNA"/>
</dbReference>
<sequence length="206" mass="23904">MHNIILTAVLLILGSASASAQFYTITKEKEILPEKQQKMAPDTLQRSLGAYESCKKAEKDSLALEVPVKPLSELYARKVYARVSHEKELPALTIPNLYQEIIRNGIRHPKIVLAQAILETGWFRSPLCRNRHNLFGLTNPKTGKYYEFNHWTESVRAYYTKVQYRYGQKSRINSSDVDYLKWLRDIGYAEDPRYIQTVVQVMKQHL</sequence>
<proteinExistence type="predicted"/>
<evidence type="ECO:0000313" key="6">
    <source>
        <dbReference type="EMBL" id="RHD80584.1"/>
    </source>
</evidence>
<protein>
    <submittedName>
        <fullName evidence="4">Glucosaminidase domain-containing protein</fullName>
    </submittedName>
    <submittedName>
        <fullName evidence="5">N-acetylmuramoyl-L-alanine amidase</fullName>
    </submittedName>
</protein>
<evidence type="ECO:0000313" key="8">
    <source>
        <dbReference type="Proteomes" id="UP000285379"/>
    </source>
</evidence>
<dbReference type="AlphaFoldDB" id="A0A412VWB3"/>
<feature type="signal peptide" evidence="2">
    <location>
        <begin position="1"/>
        <end position="20"/>
    </location>
</feature>
<dbReference type="InterPro" id="IPR002901">
    <property type="entry name" value="MGlyc_endo_b_GlcNAc-like_dom"/>
</dbReference>
<dbReference type="PANTHER" id="PTHR33308">
    <property type="entry name" value="PEPTIDOGLYCAN HYDROLASE FLGJ"/>
    <property type="match status" value="1"/>
</dbReference>
<dbReference type="PANTHER" id="PTHR33308:SF9">
    <property type="entry name" value="PEPTIDOGLYCAN HYDROLASE FLGJ"/>
    <property type="match status" value="1"/>
</dbReference>
<keyword evidence="2" id="KW-0732">Signal</keyword>
<keyword evidence="1" id="KW-0378">Hydrolase</keyword>
<evidence type="ECO:0000259" key="3">
    <source>
        <dbReference type="Pfam" id="PF01832"/>
    </source>
</evidence>
<evidence type="ECO:0000256" key="1">
    <source>
        <dbReference type="ARBA" id="ARBA00022801"/>
    </source>
</evidence>
<organism evidence="5 8">
    <name type="scientific">Phocaeicola vulgatus</name>
    <name type="common">Bacteroides vulgatus</name>
    <dbReference type="NCBI Taxonomy" id="821"/>
    <lineage>
        <taxon>Bacteria</taxon>
        <taxon>Pseudomonadati</taxon>
        <taxon>Bacteroidota</taxon>
        <taxon>Bacteroidia</taxon>
        <taxon>Bacteroidales</taxon>
        <taxon>Bacteroidaceae</taxon>
        <taxon>Phocaeicola</taxon>
    </lineage>
</organism>